<feature type="binding site" evidence="10">
    <location>
        <position position="160"/>
    </location>
    <ligand>
        <name>substrate</name>
    </ligand>
</feature>
<comment type="similarity">
    <text evidence="10">Belongs to the LpxH family.</text>
</comment>
<evidence type="ECO:0000256" key="6">
    <source>
        <dbReference type="ARBA" id="ARBA00022801"/>
    </source>
</evidence>
<dbReference type="NCBIfam" id="TIGR01854">
    <property type="entry name" value="lipid_A_lpxH"/>
    <property type="match status" value="1"/>
</dbReference>
<comment type="pathway">
    <text evidence="10">Glycolipid biosynthesis; lipid IV(A) biosynthesis; lipid IV(A) from (3R)-3-hydroxytetradecanoyl-[acyl-carrier-protein] and UDP-N-acetyl-alpha-D-glucosamine: step 4/6.</text>
</comment>
<keyword evidence="1 10" id="KW-1003">Cell membrane</keyword>
<dbReference type="PANTHER" id="PTHR34990">
    <property type="entry name" value="UDP-2,3-DIACYLGLUCOSAMINE HYDROLASE-RELATED"/>
    <property type="match status" value="1"/>
</dbReference>
<keyword evidence="4 10" id="KW-0441">Lipid A biosynthesis</keyword>
<dbReference type="GO" id="GO:0009245">
    <property type="term" value="P:lipid A biosynthetic process"/>
    <property type="evidence" value="ECO:0007669"/>
    <property type="project" value="UniProtKB-UniRule"/>
</dbReference>
<dbReference type="AlphaFoldDB" id="A0AAJ4W8U6"/>
<dbReference type="InterPro" id="IPR004843">
    <property type="entry name" value="Calcineurin-like_PHP"/>
</dbReference>
<dbReference type="GO" id="GO:0019897">
    <property type="term" value="C:extrinsic component of plasma membrane"/>
    <property type="evidence" value="ECO:0007669"/>
    <property type="project" value="UniProtKB-UniRule"/>
</dbReference>
<dbReference type="EMBL" id="FOLW01000002">
    <property type="protein sequence ID" value="SFC35995.1"/>
    <property type="molecule type" value="Genomic_DNA"/>
</dbReference>
<comment type="cofactor">
    <cofactor evidence="10">
        <name>Mn(2+)</name>
        <dbReference type="ChEBI" id="CHEBI:29035"/>
    </cofactor>
    <text evidence="10">Binds 2 Mn(2+) ions per subunit in a binuclear metal center.</text>
</comment>
<dbReference type="GO" id="GO:0030145">
    <property type="term" value="F:manganese ion binding"/>
    <property type="evidence" value="ECO:0007669"/>
    <property type="project" value="UniProtKB-UniRule"/>
</dbReference>
<dbReference type="InterPro" id="IPR010138">
    <property type="entry name" value="UDP-diacylglucosamine_Hdrlase"/>
</dbReference>
<dbReference type="Pfam" id="PF00149">
    <property type="entry name" value="Metallophos"/>
    <property type="match status" value="1"/>
</dbReference>
<protein>
    <recommendedName>
        <fullName evidence="10">UDP-2,3-diacylglucosamine hydrolase</fullName>
        <ecNumber evidence="10">3.6.1.54</ecNumber>
    </recommendedName>
    <alternativeName>
        <fullName evidence="10">UDP-2,3-diacylglucosamine diphosphatase</fullName>
    </alternativeName>
</protein>
<evidence type="ECO:0000313" key="12">
    <source>
        <dbReference type="EMBL" id="SFC35995.1"/>
    </source>
</evidence>
<sequence>MTTLFIADLHLSENEPAITAGFLAFLQREAIHADALYILGDLFEFWIGDDEPNTLHTQVAQALSELHDKGVPCYFIHGNRDFLIGKRFAKQSKMTLLPEELVIDVYGEKILILHGDTLCSDDPGYLRFRKYIRNPLIQKIFLSLPLFLRLKIANKLRRQSKLSNRTKSSVMMDVNQLAVIKKLQDHNVIYMVHGHTHRPAIHDLTMDGQVSKRAVLGAWHDTGSVFKIDADNNIELISFPLQED</sequence>
<dbReference type="InterPro" id="IPR043461">
    <property type="entry name" value="LpxH-like"/>
</dbReference>
<dbReference type="Gene3D" id="3.60.21.10">
    <property type="match status" value="1"/>
</dbReference>
<evidence type="ECO:0000313" key="13">
    <source>
        <dbReference type="Proteomes" id="UP000226420"/>
    </source>
</evidence>
<keyword evidence="6 10" id="KW-0378">Hydrolase</keyword>
<keyword evidence="5 10" id="KW-0479">Metal-binding</keyword>
<dbReference type="InterPro" id="IPR029052">
    <property type="entry name" value="Metallo-depent_PP-like"/>
</dbReference>
<feature type="binding site" evidence="10">
    <location>
        <position position="10"/>
    </location>
    <ligand>
        <name>Mn(2+)</name>
        <dbReference type="ChEBI" id="CHEBI:29035"/>
        <label>1</label>
    </ligand>
</feature>
<accession>A0AAJ4W8U6</accession>
<name>A0AAJ4W8U6_9GAMM</name>
<feature type="binding site" evidence="10">
    <location>
        <position position="195"/>
    </location>
    <ligand>
        <name>Mn(2+)</name>
        <dbReference type="ChEBI" id="CHEBI:29035"/>
        <label>2</label>
    </ligand>
</feature>
<dbReference type="GO" id="GO:0008758">
    <property type="term" value="F:UDP-2,3-diacylglucosamine hydrolase activity"/>
    <property type="evidence" value="ECO:0007669"/>
    <property type="project" value="UniProtKB-UniRule"/>
</dbReference>
<dbReference type="SUPFAM" id="SSF56300">
    <property type="entry name" value="Metallo-dependent phosphatases"/>
    <property type="match status" value="1"/>
</dbReference>
<keyword evidence="2 10" id="KW-0444">Lipid biosynthesis</keyword>
<keyword evidence="8 10" id="KW-0472">Membrane</keyword>
<feature type="binding site" evidence="10">
    <location>
        <position position="197"/>
    </location>
    <ligand>
        <name>Mn(2+)</name>
        <dbReference type="ChEBI" id="CHEBI:29035"/>
        <label>1</label>
    </ligand>
</feature>
<gene>
    <name evidence="10" type="primary">lpxH</name>
    <name evidence="12" type="ORF">SAMN02745723_102171</name>
</gene>
<feature type="binding site" evidence="10">
    <location>
        <position position="79"/>
    </location>
    <ligand>
        <name>Mn(2+)</name>
        <dbReference type="ChEBI" id="CHEBI:29035"/>
        <label>2</label>
    </ligand>
</feature>
<evidence type="ECO:0000256" key="2">
    <source>
        <dbReference type="ARBA" id="ARBA00022516"/>
    </source>
</evidence>
<comment type="function">
    <text evidence="10">Hydrolyzes the pyrophosphate bond of UDP-2,3-diacylglucosamine to yield 2,3-diacylglucosamine 1-phosphate (lipid X) and UMP by catalyzing the attack of water at the alpha-P atom. Involved in the biosynthesis of lipid A, a phosphorylated glycolipid that anchors the lipopolysaccharide to the outer membrane of the cell.</text>
</comment>
<evidence type="ECO:0000256" key="5">
    <source>
        <dbReference type="ARBA" id="ARBA00022723"/>
    </source>
</evidence>
<feature type="binding site" evidence="10">
    <location>
        <position position="41"/>
    </location>
    <ligand>
        <name>Mn(2+)</name>
        <dbReference type="ChEBI" id="CHEBI:29035"/>
        <label>1</label>
    </ligand>
</feature>
<comment type="subcellular location">
    <subcellularLocation>
        <location evidence="10">Cell inner membrane</location>
        <topology evidence="10">Peripheral membrane protein</topology>
        <orientation evidence="10">Cytoplasmic side</orientation>
    </subcellularLocation>
</comment>
<feature type="domain" description="Calcineurin-like phosphoesterase" evidence="11">
    <location>
        <begin position="1"/>
        <end position="199"/>
    </location>
</feature>
<dbReference type="Proteomes" id="UP000226420">
    <property type="component" value="Unassembled WGS sequence"/>
</dbReference>
<comment type="caution">
    <text evidence="12">The sequence shown here is derived from an EMBL/GenBank/DDBJ whole genome shotgun (WGS) entry which is preliminary data.</text>
</comment>
<organism evidence="12 13">
    <name type="scientific">Pragia fontium DSM 5563 = ATCC 49100</name>
    <dbReference type="NCBI Taxonomy" id="1122977"/>
    <lineage>
        <taxon>Bacteria</taxon>
        <taxon>Pseudomonadati</taxon>
        <taxon>Pseudomonadota</taxon>
        <taxon>Gammaproteobacteria</taxon>
        <taxon>Enterobacterales</taxon>
        <taxon>Budviciaceae</taxon>
        <taxon>Pragia</taxon>
    </lineage>
</organism>
<feature type="binding site" evidence="10">
    <location>
        <position position="195"/>
    </location>
    <ligand>
        <name>substrate</name>
    </ligand>
</feature>
<feature type="binding site" evidence="10">
    <location>
        <position position="167"/>
    </location>
    <ligand>
        <name>substrate</name>
    </ligand>
</feature>
<reference evidence="12 13" key="1">
    <citation type="submission" date="2016-10" db="EMBL/GenBank/DDBJ databases">
        <authorList>
            <person name="Varghese N."/>
            <person name="Submissions S."/>
        </authorList>
    </citation>
    <scope>NUCLEOTIDE SEQUENCE [LARGE SCALE GENOMIC DNA]</scope>
    <source>
        <strain evidence="12 13">DSM 5563</strain>
    </source>
</reference>
<dbReference type="EC" id="3.6.1.54" evidence="10"/>
<dbReference type="NCBIfam" id="NF003743">
    <property type="entry name" value="PRK05340.1"/>
    <property type="match status" value="1"/>
</dbReference>
<keyword evidence="7 10" id="KW-0443">Lipid metabolism</keyword>
<evidence type="ECO:0000256" key="7">
    <source>
        <dbReference type="ARBA" id="ARBA00023098"/>
    </source>
</evidence>
<feature type="binding site" evidence="10">
    <location>
        <position position="41"/>
    </location>
    <ligand>
        <name>Mn(2+)</name>
        <dbReference type="ChEBI" id="CHEBI:29035"/>
        <label>2</label>
    </ligand>
</feature>
<comment type="catalytic activity">
    <reaction evidence="10">
        <text>UDP-2-N,3-O-bis[(3R)-3-hydroxytetradecanoyl]-alpha-D-glucosamine + H2O = 2-N,3-O-bis[(3R)-3-hydroxytetradecanoyl]-alpha-D-glucosaminyl 1-phosphate + UMP + 2 H(+)</text>
        <dbReference type="Rhea" id="RHEA:25213"/>
        <dbReference type="ChEBI" id="CHEBI:15377"/>
        <dbReference type="ChEBI" id="CHEBI:15378"/>
        <dbReference type="ChEBI" id="CHEBI:57865"/>
        <dbReference type="ChEBI" id="CHEBI:57957"/>
        <dbReference type="ChEBI" id="CHEBI:78847"/>
        <dbReference type="EC" id="3.6.1.54"/>
    </reaction>
</comment>
<feature type="binding site" evidence="10">
    <location>
        <begin position="79"/>
        <end position="80"/>
    </location>
    <ligand>
        <name>substrate</name>
    </ligand>
</feature>
<evidence type="ECO:0000256" key="3">
    <source>
        <dbReference type="ARBA" id="ARBA00022519"/>
    </source>
</evidence>
<evidence type="ECO:0000256" key="9">
    <source>
        <dbReference type="ARBA" id="ARBA00023211"/>
    </source>
</evidence>
<feature type="binding site" evidence="10">
    <location>
        <position position="8"/>
    </location>
    <ligand>
        <name>Mn(2+)</name>
        <dbReference type="ChEBI" id="CHEBI:29035"/>
        <label>1</label>
    </ligand>
</feature>
<evidence type="ECO:0000256" key="10">
    <source>
        <dbReference type="HAMAP-Rule" id="MF_00575"/>
    </source>
</evidence>
<evidence type="ECO:0000259" key="11">
    <source>
        <dbReference type="Pfam" id="PF00149"/>
    </source>
</evidence>
<dbReference type="HAMAP" id="MF_00575">
    <property type="entry name" value="LpxH"/>
    <property type="match status" value="1"/>
</dbReference>
<dbReference type="GO" id="GO:0005737">
    <property type="term" value="C:cytoplasm"/>
    <property type="evidence" value="ECO:0007669"/>
    <property type="project" value="InterPro"/>
</dbReference>
<evidence type="ECO:0000256" key="8">
    <source>
        <dbReference type="ARBA" id="ARBA00023136"/>
    </source>
</evidence>
<proteinExistence type="inferred from homology"/>
<evidence type="ECO:0000256" key="1">
    <source>
        <dbReference type="ARBA" id="ARBA00022475"/>
    </source>
</evidence>
<dbReference type="PANTHER" id="PTHR34990:SF1">
    <property type="entry name" value="UDP-2,3-DIACYLGLUCOSAMINE HYDROLASE"/>
    <property type="match status" value="1"/>
</dbReference>
<keyword evidence="9 10" id="KW-0464">Manganese</keyword>
<dbReference type="RefSeq" id="WP_074820855.1">
    <property type="nucleotide sequence ID" value="NZ_FOLW01000002.1"/>
</dbReference>
<keyword evidence="3 10" id="KW-0997">Cell inner membrane</keyword>
<feature type="binding site" evidence="10">
    <location>
        <position position="164"/>
    </location>
    <ligand>
        <name>substrate</name>
    </ligand>
</feature>
<evidence type="ECO:0000256" key="4">
    <source>
        <dbReference type="ARBA" id="ARBA00022556"/>
    </source>
</evidence>
<feature type="binding site" evidence="10">
    <location>
        <position position="122"/>
    </location>
    <ligand>
        <name>substrate</name>
    </ligand>
</feature>
<feature type="binding site" evidence="10">
    <location>
        <position position="114"/>
    </location>
    <ligand>
        <name>Mn(2+)</name>
        <dbReference type="ChEBI" id="CHEBI:29035"/>
        <label>2</label>
    </ligand>
</feature>
<dbReference type="CDD" id="cd07398">
    <property type="entry name" value="MPP_YbbF-LpxH"/>
    <property type="match status" value="1"/>
</dbReference>